<evidence type="ECO:0000256" key="10">
    <source>
        <dbReference type="ARBA" id="ARBA00023049"/>
    </source>
</evidence>
<evidence type="ECO:0000256" key="15">
    <source>
        <dbReference type="PIRSR" id="PIRSR627057-1"/>
    </source>
</evidence>
<dbReference type="Proteomes" id="UP001150569">
    <property type="component" value="Unassembled WGS sequence"/>
</dbReference>
<keyword evidence="4 17" id="KW-0812">Transmembrane</keyword>
<dbReference type="CDD" id="cd07343">
    <property type="entry name" value="M48A_Zmpste24p_like"/>
    <property type="match status" value="1"/>
</dbReference>
<comment type="similarity">
    <text evidence="13">Belongs to the peptidase M48A family.</text>
</comment>
<feature type="transmembrane region" description="Helical" evidence="17">
    <location>
        <begin position="6"/>
        <end position="28"/>
    </location>
</feature>
<comment type="catalytic activity">
    <reaction evidence="12">
        <text>Hydrolyzes the peptide bond -P2-(S-farnesyl or geranylgeranyl)C-P1'-P2'-P3'-COOH where P1' and P2' are amino acids with aliphatic side chains and P3' is any C-terminal residue.</text>
        <dbReference type="EC" id="3.4.24.84"/>
    </reaction>
</comment>
<dbReference type="EMBL" id="JANBPT010000245">
    <property type="protein sequence ID" value="KAJ1924971.1"/>
    <property type="molecule type" value="Genomic_DNA"/>
</dbReference>
<keyword evidence="9 17" id="KW-1133">Transmembrane helix</keyword>
<feature type="domain" description="CAAX prenyl protease 1 N-terminal" evidence="19">
    <location>
        <begin position="172"/>
        <end position="356"/>
    </location>
</feature>
<evidence type="ECO:0000256" key="6">
    <source>
        <dbReference type="ARBA" id="ARBA00022801"/>
    </source>
</evidence>
<comment type="caution">
    <text evidence="20">The sequence shown here is derived from an EMBL/GenBank/DDBJ whole genome shotgun (WGS) entry which is preliminary data.</text>
</comment>
<comment type="cofactor">
    <cofactor evidence="16">
        <name>Zn(2+)</name>
        <dbReference type="ChEBI" id="CHEBI:29105"/>
    </cofactor>
    <text evidence="16">Binds 1 zinc ion per subunit.</text>
</comment>
<feature type="active site" evidence="15">
    <location>
        <position position="430"/>
    </location>
</feature>
<dbReference type="InterPro" id="IPR027057">
    <property type="entry name" value="CAXX_Prtase_1"/>
</dbReference>
<protein>
    <recommendedName>
        <fullName evidence="2">Ste24 endopeptidase</fullName>
        <ecNumber evidence="2">3.4.24.84</ecNumber>
    </recommendedName>
    <alternativeName>
        <fullName evidence="14">Prenyl protein-specific endoprotease 1</fullName>
    </alternativeName>
</protein>
<evidence type="ECO:0000313" key="20">
    <source>
        <dbReference type="EMBL" id="KAJ1924971.1"/>
    </source>
</evidence>
<evidence type="ECO:0000259" key="18">
    <source>
        <dbReference type="Pfam" id="PF01435"/>
    </source>
</evidence>
<evidence type="ECO:0000256" key="12">
    <source>
        <dbReference type="ARBA" id="ARBA00044456"/>
    </source>
</evidence>
<feature type="transmembrane region" description="Helical" evidence="17">
    <location>
        <begin position="327"/>
        <end position="349"/>
    </location>
</feature>
<evidence type="ECO:0000256" key="16">
    <source>
        <dbReference type="PIRSR" id="PIRSR627057-2"/>
    </source>
</evidence>
<evidence type="ECO:0000256" key="9">
    <source>
        <dbReference type="ARBA" id="ARBA00022989"/>
    </source>
</evidence>
<dbReference type="GO" id="GO:0071586">
    <property type="term" value="P:CAAX-box protein processing"/>
    <property type="evidence" value="ECO:0007669"/>
    <property type="project" value="InterPro"/>
</dbReference>
<feature type="transmembrane region" description="Helical" evidence="17">
    <location>
        <begin position="213"/>
        <end position="235"/>
    </location>
</feature>
<dbReference type="InterPro" id="IPR001915">
    <property type="entry name" value="Peptidase_M48"/>
</dbReference>
<feature type="transmembrane region" description="Helical" evidence="17">
    <location>
        <begin position="114"/>
        <end position="133"/>
    </location>
</feature>
<keyword evidence="11 17" id="KW-0472">Membrane</keyword>
<feature type="binding site" evidence="16">
    <location>
        <position position="508"/>
    </location>
    <ligand>
        <name>Zn(2+)</name>
        <dbReference type="ChEBI" id="CHEBI:29105"/>
        <note>catalytic</note>
    </ligand>
</feature>
<feature type="transmembrane region" description="Helical" evidence="17">
    <location>
        <begin position="299"/>
        <end position="321"/>
    </location>
</feature>
<feature type="binding site" evidence="16">
    <location>
        <position position="433"/>
    </location>
    <ligand>
        <name>Zn(2+)</name>
        <dbReference type="ChEBI" id="CHEBI:29105"/>
        <note>catalytic</note>
    </ligand>
</feature>
<proteinExistence type="inferred from homology"/>
<organism evidence="20 21">
    <name type="scientific">Tieghemiomyces parasiticus</name>
    <dbReference type="NCBI Taxonomy" id="78921"/>
    <lineage>
        <taxon>Eukaryota</taxon>
        <taxon>Fungi</taxon>
        <taxon>Fungi incertae sedis</taxon>
        <taxon>Zoopagomycota</taxon>
        <taxon>Kickxellomycotina</taxon>
        <taxon>Dimargaritomycetes</taxon>
        <taxon>Dimargaritales</taxon>
        <taxon>Dimargaritaceae</taxon>
        <taxon>Tieghemiomyces</taxon>
    </lineage>
</organism>
<feature type="active site" description="Proton donor" evidence="15">
    <location>
        <position position="512"/>
    </location>
</feature>
<evidence type="ECO:0000256" key="17">
    <source>
        <dbReference type="SAM" id="Phobius"/>
    </source>
</evidence>
<evidence type="ECO:0000256" key="5">
    <source>
        <dbReference type="ARBA" id="ARBA00022723"/>
    </source>
</evidence>
<dbReference type="FunFam" id="3.30.2010.10:FF:000002">
    <property type="entry name" value="CAAX prenyl protease"/>
    <property type="match status" value="1"/>
</dbReference>
<reference evidence="20" key="1">
    <citation type="submission" date="2022-07" db="EMBL/GenBank/DDBJ databases">
        <title>Phylogenomic reconstructions and comparative analyses of Kickxellomycotina fungi.</title>
        <authorList>
            <person name="Reynolds N.K."/>
            <person name="Stajich J.E."/>
            <person name="Barry K."/>
            <person name="Grigoriev I.V."/>
            <person name="Crous P."/>
            <person name="Smith M.E."/>
        </authorList>
    </citation>
    <scope>NUCLEOTIDE SEQUENCE</scope>
    <source>
        <strain evidence="20">RSA 861</strain>
    </source>
</reference>
<evidence type="ECO:0000313" key="21">
    <source>
        <dbReference type="Proteomes" id="UP001150569"/>
    </source>
</evidence>
<name>A0A9W8AF47_9FUNG</name>
<keyword evidence="5 16" id="KW-0479">Metal-binding</keyword>
<keyword evidence="8 16" id="KW-0862">Zinc</keyword>
<dbReference type="GO" id="GO:0046872">
    <property type="term" value="F:metal ion binding"/>
    <property type="evidence" value="ECO:0007669"/>
    <property type="project" value="UniProtKB-KW"/>
</dbReference>
<evidence type="ECO:0000256" key="14">
    <source>
        <dbReference type="ARBA" id="ARBA00083451"/>
    </source>
</evidence>
<feature type="transmembrane region" description="Helical" evidence="17">
    <location>
        <begin position="470"/>
        <end position="490"/>
    </location>
</feature>
<feature type="domain" description="Peptidase M48" evidence="18">
    <location>
        <begin position="359"/>
        <end position="564"/>
    </location>
</feature>
<accession>A0A9W8AF47</accession>
<evidence type="ECO:0000259" key="19">
    <source>
        <dbReference type="Pfam" id="PF16491"/>
    </source>
</evidence>
<evidence type="ECO:0000256" key="13">
    <source>
        <dbReference type="ARBA" id="ARBA00060927"/>
    </source>
</evidence>
<dbReference type="EC" id="3.4.24.84" evidence="2"/>
<dbReference type="Pfam" id="PF01435">
    <property type="entry name" value="Peptidase_M48"/>
    <property type="match status" value="1"/>
</dbReference>
<keyword evidence="21" id="KW-1185">Reference proteome</keyword>
<evidence type="ECO:0000256" key="8">
    <source>
        <dbReference type="ARBA" id="ARBA00022833"/>
    </source>
</evidence>
<feature type="transmembrane region" description="Helical" evidence="17">
    <location>
        <begin position="153"/>
        <end position="170"/>
    </location>
</feature>
<dbReference type="OrthoDB" id="360839at2759"/>
<comment type="subcellular location">
    <subcellularLocation>
        <location evidence="1">Endoplasmic reticulum membrane</location>
        <topology evidence="1">Multi-pass membrane protein</topology>
    </subcellularLocation>
</comment>
<feature type="transmembrane region" description="Helical" evidence="17">
    <location>
        <begin position="439"/>
        <end position="458"/>
    </location>
</feature>
<keyword evidence="6 20" id="KW-0378">Hydrolase</keyword>
<dbReference type="Pfam" id="PF16491">
    <property type="entry name" value="Peptidase_M48_N"/>
    <property type="match status" value="1"/>
</dbReference>
<sequence>MTASEIWFGAQLVAACVGLPLLLVAVFVNVHIFPLLDQFGVPCPASLAGSWQQVYESYVAAPLTTYLLPHLPKPLANFTETLVTSGESLEHLADRAAEGATALYQGLVGSYGCLLSWGTVATTAAAILVRLGVNPATAEAWTGVGGPFPYKTFVIAVSTAVYVFETYLSYRQHRKLKQKSRPATITTIVSQDDFQRANAYGLDKSRFSFIQSFVGQAQTLLFLHFDAIPWLWAHIGEAMWHLAGMDSTYEITQSVAFFMATTFVTTLLSVPFNIYYTFVIEERHGFNKQTLGLFFADMIKGFAVGGAIGIPAISGFLRIIQWAGPSFYLYVWAFVVVLQITLITIYPTLVQPLFNKFTPLEAGDLRTRIEALAARVHFPLTQLYVIDGSRRSAHSNAYFYGFFKQKRIVLYDTLLEHTGTDEICAVLGHELGHWQMNHVAKFFLITQAHTFTLFYLFSRVINSPTMYESFGFHQAAPLLIGFMIFQYLYIPVESLMSFAMNVLSRHNEFEADSYAIRLGYAAPLSTALVKLQLKNLGNMNPDPWYSAYHYSHPPLVERLNAIERVAAEEVKKTG</sequence>
<dbReference type="AlphaFoldDB" id="A0A9W8AF47"/>
<dbReference type="Gene3D" id="3.30.2010.10">
    <property type="entry name" value="Metalloproteases ('zincins'), catalytic domain"/>
    <property type="match status" value="1"/>
</dbReference>
<keyword evidence="7" id="KW-0256">Endoplasmic reticulum</keyword>
<feature type="binding site" evidence="16">
    <location>
        <position position="429"/>
    </location>
    <ligand>
        <name>Zn(2+)</name>
        <dbReference type="ChEBI" id="CHEBI:29105"/>
        <note>catalytic</note>
    </ligand>
</feature>
<evidence type="ECO:0000256" key="11">
    <source>
        <dbReference type="ARBA" id="ARBA00023136"/>
    </source>
</evidence>
<feature type="transmembrane region" description="Helical" evidence="17">
    <location>
        <begin position="255"/>
        <end position="278"/>
    </location>
</feature>
<dbReference type="GO" id="GO:0004222">
    <property type="term" value="F:metalloendopeptidase activity"/>
    <property type="evidence" value="ECO:0007669"/>
    <property type="project" value="InterPro"/>
</dbReference>
<evidence type="ECO:0000256" key="4">
    <source>
        <dbReference type="ARBA" id="ARBA00022692"/>
    </source>
</evidence>
<evidence type="ECO:0000256" key="7">
    <source>
        <dbReference type="ARBA" id="ARBA00022824"/>
    </source>
</evidence>
<gene>
    <name evidence="20" type="primary">STE24_1</name>
    <name evidence="20" type="ORF">IWQ60_004858</name>
</gene>
<dbReference type="InterPro" id="IPR032456">
    <property type="entry name" value="Peptidase_M48_N"/>
</dbReference>
<evidence type="ECO:0000256" key="3">
    <source>
        <dbReference type="ARBA" id="ARBA00022670"/>
    </source>
</evidence>
<keyword evidence="3" id="KW-0645">Protease</keyword>
<evidence type="ECO:0000256" key="2">
    <source>
        <dbReference type="ARBA" id="ARBA00012336"/>
    </source>
</evidence>
<keyword evidence="10 20" id="KW-0482">Metalloprotease</keyword>
<dbReference type="GO" id="GO:0005789">
    <property type="term" value="C:endoplasmic reticulum membrane"/>
    <property type="evidence" value="ECO:0007669"/>
    <property type="project" value="UniProtKB-SubCell"/>
</dbReference>
<dbReference type="PANTHER" id="PTHR10120">
    <property type="entry name" value="CAAX PRENYL PROTEASE 1"/>
    <property type="match status" value="1"/>
</dbReference>
<evidence type="ECO:0000256" key="1">
    <source>
        <dbReference type="ARBA" id="ARBA00004477"/>
    </source>
</evidence>